<dbReference type="InterPro" id="IPR036412">
    <property type="entry name" value="HAD-like_sf"/>
</dbReference>
<dbReference type="AlphaFoldDB" id="A0A067DK40"/>
<sequence length="109" mass="12532">MDNDKLVKLRPFVRNFLKKASSMFEMYVCTMGTQCYATAAVKVLDSNSKYFNSRIIAQEDFKVKDRKNLDLVLSQERGTVILDDTESVWSDHTKNLKVVENMTTLGTKK</sequence>
<dbReference type="Gene3D" id="3.40.50.1000">
    <property type="entry name" value="HAD superfamily/HAD-like"/>
    <property type="match status" value="1"/>
</dbReference>
<evidence type="ECO:0000256" key="5">
    <source>
        <dbReference type="ARBA" id="ARBA00047761"/>
    </source>
</evidence>
<keyword evidence="4" id="KW-0539">Nucleus</keyword>
<evidence type="ECO:0000256" key="2">
    <source>
        <dbReference type="ARBA" id="ARBA00013081"/>
    </source>
</evidence>
<dbReference type="InterPro" id="IPR023214">
    <property type="entry name" value="HAD_sf"/>
</dbReference>
<gene>
    <name evidence="8" type="ORF">CISIN_1g041426mg</name>
</gene>
<protein>
    <recommendedName>
        <fullName evidence="2">protein-serine/threonine phosphatase</fullName>
        <ecNumber evidence="2">3.1.3.16</ecNumber>
    </recommendedName>
</protein>
<evidence type="ECO:0000256" key="3">
    <source>
        <dbReference type="ARBA" id="ARBA00022801"/>
    </source>
</evidence>
<evidence type="ECO:0000256" key="6">
    <source>
        <dbReference type="ARBA" id="ARBA00048336"/>
    </source>
</evidence>
<comment type="catalytic activity">
    <reaction evidence="5">
        <text>O-phospho-L-seryl-[protein] + H2O = L-seryl-[protein] + phosphate</text>
        <dbReference type="Rhea" id="RHEA:20629"/>
        <dbReference type="Rhea" id="RHEA-COMP:9863"/>
        <dbReference type="Rhea" id="RHEA-COMP:11604"/>
        <dbReference type="ChEBI" id="CHEBI:15377"/>
        <dbReference type="ChEBI" id="CHEBI:29999"/>
        <dbReference type="ChEBI" id="CHEBI:43474"/>
        <dbReference type="ChEBI" id="CHEBI:83421"/>
        <dbReference type="EC" id="3.1.3.16"/>
    </reaction>
</comment>
<dbReference type="PANTHER" id="PTHR23081">
    <property type="entry name" value="RNA POLYMERASE II CTD PHOSPHATASE"/>
    <property type="match status" value="1"/>
</dbReference>
<dbReference type="SMART" id="SM00577">
    <property type="entry name" value="CPDc"/>
    <property type="match status" value="1"/>
</dbReference>
<dbReference type="EC" id="3.1.3.16" evidence="2"/>
<name>A0A067DK40_CITSI</name>
<evidence type="ECO:0000256" key="1">
    <source>
        <dbReference type="ARBA" id="ARBA00004123"/>
    </source>
</evidence>
<reference evidence="8 9" key="1">
    <citation type="submission" date="2014-04" db="EMBL/GenBank/DDBJ databases">
        <authorList>
            <consortium name="International Citrus Genome Consortium"/>
            <person name="Gmitter F."/>
            <person name="Chen C."/>
            <person name="Farmerie W."/>
            <person name="Harkins T."/>
            <person name="Desany B."/>
            <person name="Mohiuddin M."/>
            <person name="Kodira C."/>
            <person name="Borodovsky M."/>
            <person name="Lomsadze A."/>
            <person name="Burns P."/>
            <person name="Jenkins J."/>
            <person name="Prochnik S."/>
            <person name="Shu S."/>
            <person name="Chapman J."/>
            <person name="Pitluck S."/>
            <person name="Schmutz J."/>
            <person name="Rokhsar D."/>
        </authorList>
    </citation>
    <scope>NUCLEOTIDE SEQUENCE</scope>
</reference>
<organism evidence="8 9">
    <name type="scientific">Citrus sinensis</name>
    <name type="common">Sweet orange</name>
    <name type="synonym">Citrus aurantium var. sinensis</name>
    <dbReference type="NCBI Taxonomy" id="2711"/>
    <lineage>
        <taxon>Eukaryota</taxon>
        <taxon>Viridiplantae</taxon>
        <taxon>Streptophyta</taxon>
        <taxon>Embryophyta</taxon>
        <taxon>Tracheophyta</taxon>
        <taxon>Spermatophyta</taxon>
        <taxon>Magnoliopsida</taxon>
        <taxon>eudicotyledons</taxon>
        <taxon>Gunneridae</taxon>
        <taxon>Pentapetalae</taxon>
        <taxon>rosids</taxon>
        <taxon>malvids</taxon>
        <taxon>Sapindales</taxon>
        <taxon>Rutaceae</taxon>
        <taxon>Aurantioideae</taxon>
        <taxon>Citrus</taxon>
    </lineage>
</organism>
<evidence type="ECO:0000256" key="4">
    <source>
        <dbReference type="ARBA" id="ARBA00023242"/>
    </source>
</evidence>
<accession>A0A067DK40</accession>
<dbReference type="GO" id="GO:0008420">
    <property type="term" value="F:RNA polymerase II CTD heptapeptide repeat phosphatase activity"/>
    <property type="evidence" value="ECO:0007669"/>
    <property type="project" value="InterPro"/>
</dbReference>
<dbReference type="Pfam" id="PF03031">
    <property type="entry name" value="NIF"/>
    <property type="match status" value="1"/>
</dbReference>
<dbReference type="EMBL" id="KK785382">
    <property type="protein sequence ID" value="KDO43349.1"/>
    <property type="molecule type" value="Genomic_DNA"/>
</dbReference>
<evidence type="ECO:0000313" key="8">
    <source>
        <dbReference type="EMBL" id="KDO43349.1"/>
    </source>
</evidence>
<dbReference type="PANTHER" id="PTHR23081:SF36">
    <property type="entry name" value="RNA POLYMERASE II SUBUNIT A C-TERMINAL DOMAIN PHOSPHATASE"/>
    <property type="match status" value="1"/>
</dbReference>
<comment type="subcellular location">
    <subcellularLocation>
        <location evidence="1">Nucleus</location>
    </subcellularLocation>
</comment>
<dbReference type="Proteomes" id="UP000027120">
    <property type="component" value="Unassembled WGS sequence"/>
</dbReference>
<dbReference type="GO" id="GO:0005634">
    <property type="term" value="C:nucleus"/>
    <property type="evidence" value="ECO:0007669"/>
    <property type="project" value="UniProtKB-SubCell"/>
</dbReference>
<feature type="domain" description="FCP1 homology" evidence="7">
    <location>
        <begin position="1"/>
        <end position="109"/>
    </location>
</feature>
<proteinExistence type="predicted"/>
<dbReference type="PROSITE" id="PS50969">
    <property type="entry name" value="FCP1"/>
    <property type="match status" value="1"/>
</dbReference>
<dbReference type="SUPFAM" id="SSF56784">
    <property type="entry name" value="HAD-like"/>
    <property type="match status" value="1"/>
</dbReference>
<comment type="catalytic activity">
    <reaction evidence="6">
        <text>O-phospho-L-threonyl-[protein] + H2O = L-threonyl-[protein] + phosphate</text>
        <dbReference type="Rhea" id="RHEA:47004"/>
        <dbReference type="Rhea" id="RHEA-COMP:11060"/>
        <dbReference type="Rhea" id="RHEA-COMP:11605"/>
        <dbReference type="ChEBI" id="CHEBI:15377"/>
        <dbReference type="ChEBI" id="CHEBI:30013"/>
        <dbReference type="ChEBI" id="CHEBI:43474"/>
        <dbReference type="ChEBI" id="CHEBI:61977"/>
        <dbReference type="EC" id="3.1.3.16"/>
    </reaction>
</comment>
<dbReference type="SMR" id="A0A067DK40"/>
<dbReference type="InterPro" id="IPR004274">
    <property type="entry name" value="FCP1_dom"/>
</dbReference>
<evidence type="ECO:0000313" key="9">
    <source>
        <dbReference type="Proteomes" id="UP000027120"/>
    </source>
</evidence>
<dbReference type="InterPro" id="IPR039189">
    <property type="entry name" value="Fcp1"/>
</dbReference>
<evidence type="ECO:0000259" key="7">
    <source>
        <dbReference type="PROSITE" id="PS50969"/>
    </source>
</evidence>
<keyword evidence="9" id="KW-1185">Reference proteome</keyword>
<dbReference type="STRING" id="2711.A0A067DK40"/>
<keyword evidence="3" id="KW-0378">Hydrolase</keyword>